<name>A0A9P0DZ47_NEZVI</name>
<dbReference type="OrthoDB" id="160374at2759"/>
<evidence type="ECO:0000313" key="3">
    <source>
        <dbReference type="Proteomes" id="UP001152798"/>
    </source>
</evidence>
<organism evidence="2 3">
    <name type="scientific">Nezara viridula</name>
    <name type="common">Southern green stink bug</name>
    <name type="synonym">Cimex viridulus</name>
    <dbReference type="NCBI Taxonomy" id="85310"/>
    <lineage>
        <taxon>Eukaryota</taxon>
        <taxon>Metazoa</taxon>
        <taxon>Ecdysozoa</taxon>
        <taxon>Arthropoda</taxon>
        <taxon>Hexapoda</taxon>
        <taxon>Insecta</taxon>
        <taxon>Pterygota</taxon>
        <taxon>Neoptera</taxon>
        <taxon>Paraneoptera</taxon>
        <taxon>Hemiptera</taxon>
        <taxon>Heteroptera</taxon>
        <taxon>Panheteroptera</taxon>
        <taxon>Pentatomomorpha</taxon>
        <taxon>Pentatomoidea</taxon>
        <taxon>Pentatomidae</taxon>
        <taxon>Pentatominae</taxon>
        <taxon>Nezara</taxon>
    </lineage>
</organism>
<dbReference type="Proteomes" id="UP001152798">
    <property type="component" value="Chromosome 1"/>
</dbReference>
<accession>A0A9P0DZ47</accession>
<dbReference type="EMBL" id="OV725077">
    <property type="protein sequence ID" value="CAH1388781.1"/>
    <property type="molecule type" value="Genomic_DNA"/>
</dbReference>
<feature type="domain" description="Nucleolar 27S pre-rRNA processing Urb2/Npa2 C-terminal" evidence="1">
    <location>
        <begin position="1146"/>
        <end position="1338"/>
    </location>
</feature>
<reference evidence="2" key="1">
    <citation type="submission" date="2022-01" db="EMBL/GenBank/DDBJ databases">
        <authorList>
            <person name="King R."/>
        </authorList>
    </citation>
    <scope>NUCLEOTIDE SEQUENCE</scope>
</reference>
<evidence type="ECO:0000259" key="1">
    <source>
        <dbReference type="Pfam" id="PF10441"/>
    </source>
</evidence>
<dbReference type="InterPro" id="IPR018849">
    <property type="entry name" value="Urb2/Npa2_C"/>
</dbReference>
<protein>
    <recommendedName>
        <fullName evidence="1">Nucleolar 27S pre-rRNA processing Urb2/Npa2 C-terminal domain-containing protein</fullName>
    </recommendedName>
</protein>
<dbReference type="Pfam" id="PF10441">
    <property type="entry name" value="Urb2"/>
    <property type="match status" value="1"/>
</dbReference>
<gene>
    <name evidence="2" type="ORF">NEZAVI_LOCUS319</name>
</gene>
<evidence type="ECO:0000313" key="2">
    <source>
        <dbReference type="EMBL" id="CAH1388781.1"/>
    </source>
</evidence>
<keyword evidence="3" id="KW-1185">Reference proteome</keyword>
<proteinExistence type="predicted"/>
<sequence>MAASMEHLTAQLQNKCNDGNIPLHERLDVAQKAFCSSTLPIIQKEEQVLSWILEVLQDENLETVERKICYESLLYCFKSNRMKTFNGNIRSSLITKIQQVLKYNKKYPEDLKSVIRKCCVEVVNTPFFQRLFMCDVYSICKITGYYLLSITSEETTEDFNNMIDQYLYINKMCLLKGEFRICFIKEVLIPLCLALVHSPKDKMASFEQKATSLLREVLFYEPKFIENFIDINTTKSIEPTKELKSFNKKIKHMPTKHDPSVVEICYSLFLNSVTSKYPEKFTLIFKIFTLLTPPLGIIVNQVRSIEMNPVNNWHIDNSFIVVKKLVDILDNSKVPLNCQLEDVTLQNWFTGLVIGLCNINNKTFSANFFEMIIRVLEFNPLVIEPSSKALTMVMLQIKSYEIKNSYIKLFRTVFSGSSKLQRLQKFISFFLQHMRECLMVSCEDDLTLEDVLPQEVADEFSQAVIRLPNSQVLSVMKSFLFHLQRDCLPLVEAFDTDTSVCINMEVICEMTYQLIQGTNIADHSVPEIVKQKFKHILEEMQVLLRQFGIIFQDIHEDRLLRPYLLICRAFGAMKLLFREYDNIQIVAPTEVDLRPTNLCYVHNYLFPDNWEKIAHRLEKHIGCKARHEFFELLVQKIQAVAQVEEGYEGPGTQVARYLLRMADLPWLWDHLTVLAPLFQSAELAYLVEKIVDFLGDDQSCWFLLLKDEAFSENRRLVLAVGFHLMEKAGEDLFEGEEESVSNQVLSLIDHGSMLEYELSQMITDDVDLKEGIEQALDEMANILNENLLYDPGSIDHIPHLSLFEVPARLPLHHFSTLNQCCALLSATSLLFQLPLDSEADMYLFNLLLKIMDGPKRNDKDLLGKLNPGKLLKFIAKRGINYRGQKKLMKRMCLNTFHTKAASKKLFKQVCSPDPENLWVTALVVDSLTQFKNRYLGSVEDCKKPLERKNCLEHLISSMVPLLCSEIPSPNHLYSYSIAFRYTIQHTAVASDYLQQLLPSLKEYVEFAMTNYKTGSLLIESMIQHRDEIDDEDFPTSLMSRTWQLMRSELMEPQESVSHLIFEASTYEEFFDIVPALLSDTENEMLKTEWDFRMANLLTLWCHLSSSLISSNKSTCRDEALISLVTKLPTLATRWHSGRDYNIIPIVIELISTIAKNTSISLRAIALDSYLILLQAIPLPIECKETLVTHLNHCLDAMFALYLFRTALLVDRLPAFMQRFRQYLVALAFVCDPSITQDFIKLATPVADKMERAATTMVKRQKDFARLSPYIIADMMNIFQRYNICSEIKFSYTNIINAFLSICDKHGISYLKGALPIGQQELFNNIYENYNKYNRFVGKI</sequence>